<accession>A0ABD3VWP1</accession>
<feature type="non-terminal residue" evidence="1">
    <location>
        <position position="1"/>
    </location>
</feature>
<proteinExistence type="predicted"/>
<evidence type="ECO:0000313" key="2">
    <source>
        <dbReference type="Proteomes" id="UP001634394"/>
    </source>
</evidence>
<dbReference type="EMBL" id="JBJQND010000010">
    <property type="protein sequence ID" value="KAL3865043.1"/>
    <property type="molecule type" value="Genomic_DNA"/>
</dbReference>
<name>A0ABD3VWP1_SINWO</name>
<comment type="caution">
    <text evidence="1">The sequence shown here is derived from an EMBL/GenBank/DDBJ whole genome shotgun (WGS) entry which is preliminary data.</text>
</comment>
<dbReference type="Proteomes" id="UP001634394">
    <property type="component" value="Unassembled WGS sequence"/>
</dbReference>
<gene>
    <name evidence="1" type="ORF">ACJMK2_006676</name>
</gene>
<sequence length="59" mass="6397">IPVTDNSPKLTVVDAVNKMCADTEFIADGSKPYCLPTIRGKHGDLKSLTPNTVIQQNKL</sequence>
<keyword evidence="2" id="KW-1185">Reference proteome</keyword>
<organism evidence="1 2">
    <name type="scientific">Sinanodonta woodiana</name>
    <name type="common">Chinese pond mussel</name>
    <name type="synonym">Anodonta woodiana</name>
    <dbReference type="NCBI Taxonomy" id="1069815"/>
    <lineage>
        <taxon>Eukaryota</taxon>
        <taxon>Metazoa</taxon>
        <taxon>Spiralia</taxon>
        <taxon>Lophotrochozoa</taxon>
        <taxon>Mollusca</taxon>
        <taxon>Bivalvia</taxon>
        <taxon>Autobranchia</taxon>
        <taxon>Heteroconchia</taxon>
        <taxon>Palaeoheterodonta</taxon>
        <taxon>Unionida</taxon>
        <taxon>Unionoidea</taxon>
        <taxon>Unionidae</taxon>
        <taxon>Unioninae</taxon>
        <taxon>Sinanodonta</taxon>
    </lineage>
</organism>
<protein>
    <submittedName>
        <fullName evidence="1">Uncharacterized protein</fullName>
    </submittedName>
</protein>
<evidence type="ECO:0000313" key="1">
    <source>
        <dbReference type="EMBL" id="KAL3865043.1"/>
    </source>
</evidence>
<reference evidence="1 2" key="1">
    <citation type="submission" date="2024-11" db="EMBL/GenBank/DDBJ databases">
        <title>Chromosome-level genome assembly of the freshwater bivalve Anodonta woodiana.</title>
        <authorList>
            <person name="Chen X."/>
        </authorList>
    </citation>
    <scope>NUCLEOTIDE SEQUENCE [LARGE SCALE GENOMIC DNA]</scope>
    <source>
        <strain evidence="1">MN2024</strain>
        <tissue evidence="1">Gills</tissue>
    </source>
</reference>
<dbReference type="AlphaFoldDB" id="A0ABD3VWP1"/>